<gene>
    <name evidence="1" type="ORF">GJU80_10395</name>
</gene>
<evidence type="ECO:0000313" key="1">
    <source>
        <dbReference type="EMBL" id="MRN38872.1"/>
    </source>
</evidence>
<proteinExistence type="predicted"/>
<comment type="caution">
    <text evidence="1">The sequence shown here is derived from an EMBL/GenBank/DDBJ whole genome shotgun (WGS) entry which is preliminary data.</text>
</comment>
<dbReference type="Proteomes" id="UP000486297">
    <property type="component" value="Unassembled WGS sequence"/>
</dbReference>
<organism evidence="1 2">
    <name type="scientific">Neisseria brasiliensis</name>
    <dbReference type="NCBI Taxonomy" id="2666100"/>
    <lineage>
        <taxon>Bacteria</taxon>
        <taxon>Pseudomonadati</taxon>
        <taxon>Pseudomonadota</taxon>
        <taxon>Betaproteobacteria</taxon>
        <taxon>Neisseriales</taxon>
        <taxon>Neisseriaceae</taxon>
        <taxon>Neisseria</taxon>
    </lineage>
</organism>
<dbReference type="RefSeq" id="WP_095503329.1">
    <property type="nucleotide sequence ID" value="NZ_CP046027.1"/>
</dbReference>
<evidence type="ECO:0000313" key="2">
    <source>
        <dbReference type="Proteomes" id="UP000486297"/>
    </source>
</evidence>
<reference evidence="1" key="1">
    <citation type="journal article" name="Emerg. Infect. Dis.">
        <title>Two cases of a newly characterized neisseria species.</title>
        <authorList>
            <person name="Mustapha M."/>
            <person name="Lemos A.P.S."/>
            <person name="Harrison L.H."/>
            <person name="Vantyne D."/>
            <person name="Sacchi C.T."/>
        </authorList>
    </citation>
    <scope>NUCLEOTIDE SEQUENCE</scope>
    <source>
        <strain evidence="1">N.95.16</strain>
    </source>
</reference>
<dbReference type="AlphaFoldDB" id="A0A5Q3RZS9"/>
<accession>A0A5Q3RZS9</accession>
<dbReference type="EMBL" id="WJXO01000001">
    <property type="protein sequence ID" value="MRN38872.1"/>
    <property type="molecule type" value="Genomic_DNA"/>
</dbReference>
<name>A0A5Q3RZS9_9NEIS</name>
<protein>
    <submittedName>
        <fullName evidence="1">Uncharacterized protein</fullName>
    </submittedName>
</protein>
<keyword evidence="2" id="KW-1185">Reference proteome</keyword>
<sequence length="99" mass="10823">MKTKHILLPLVALFVSATSFAGNDCGVFADACAHGAKLAAKNQATIQKAYDEGRQKVLNQAYDEGRQARIEAIRAKAREQARLEYARKYNTQPAANATN</sequence>